<sequence>MQQYYIGKLNSLLNCLRNNVSLSNLLFFNDSLDKSNSYIYEHIYVERSTFSKISFFDCTLKHIDFSHCVFIDCYFNKCIFSHINFENCKFIDCSFNKISLNNCVFFYTEWESNYIKFNDLYNCLPEKYNNRSRLCKVMAKNCIADGNIAEYRKYFFENIHSREKHYREIILRRTDFYKSEYTLRDLPKTLLKLLCSKLNGLIWGHGEKISNILYSSIFIILLFTFIYVSNSISNTFISALYISLCNFLTISSDITFSESFYRYATTIEGFLGIAFMGLFVTALFKNINSR</sequence>
<dbReference type="Pfam" id="PF13576">
    <property type="entry name" value="Pentapeptide_3"/>
    <property type="match status" value="1"/>
</dbReference>
<proteinExistence type="predicted"/>
<dbReference type="RefSeq" id="WP_309555993.1">
    <property type="nucleotide sequence ID" value="NZ_JAVJAN010000005.1"/>
</dbReference>
<gene>
    <name evidence="2" type="ORF">RGC78_02825</name>
</gene>
<reference evidence="2 3" key="1">
    <citation type="submission" date="2023-09" db="EMBL/GenBank/DDBJ databases">
        <authorList>
            <person name="Zhai L."/>
        </authorList>
    </citation>
    <scope>NUCLEOTIDE SEQUENCE [LARGE SCALE GENOMIC DNA]</scope>
    <source>
        <strain evidence="2 3">5 N-1</strain>
    </source>
</reference>
<accession>A0ABU1EDE4</accession>
<dbReference type="Gene3D" id="1.10.287.70">
    <property type="match status" value="1"/>
</dbReference>
<dbReference type="Proteomes" id="UP001256646">
    <property type="component" value="Unassembled WGS sequence"/>
</dbReference>
<keyword evidence="1" id="KW-0812">Transmembrane</keyword>
<organism evidence="2 3">
    <name type="scientific">Clostridium aquiflavi</name>
    <dbReference type="NCBI Taxonomy" id="3073603"/>
    <lineage>
        <taxon>Bacteria</taxon>
        <taxon>Bacillati</taxon>
        <taxon>Bacillota</taxon>
        <taxon>Clostridia</taxon>
        <taxon>Eubacteriales</taxon>
        <taxon>Clostridiaceae</taxon>
        <taxon>Clostridium</taxon>
    </lineage>
</organism>
<evidence type="ECO:0000256" key="1">
    <source>
        <dbReference type="SAM" id="Phobius"/>
    </source>
</evidence>
<keyword evidence="3" id="KW-1185">Reference proteome</keyword>
<protein>
    <submittedName>
        <fullName evidence="2">Pentapeptide repeat-containing protein</fullName>
    </submittedName>
</protein>
<comment type="caution">
    <text evidence="2">The sequence shown here is derived from an EMBL/GenBank/DDBJ whole genome shotgun (WGS) entry which is preliminary data.</text>
</comment>
<evidence type="ECO:0000313" key="3">
    <source>
        <dbReference type="Proteomes" id="UP001256646"/>
    </source>
</evidence>
<name>A0ABU1EDE4_9CLOT</name>
<feature type="transmembrane region" description="Helical" evidence="1">
    <location>
        <begin position="260"/>
        <end position="284"/>
    </location>
</feature>
<keyword evidence="1" id="KW-0472">Membrane</keyword>
<feature type="transmembrane region" description="Helical" evidence="1">
    <location>
        <begin position="212"/>
        <end position="229"/>
    </location>
</feature>
<evidence type="ECO:0000313" key="2">
    <source>
        <dbReference type="EMBL" id="MDR5586392.1"/>
    </source>
</evidence>
<dbReference type="EMBL" id="JAVJAN010000005">
    <property type="protein sequence ID" value="MDR5586392.1"/>
    <property type="molecule type" value="Genomic_DNA"/>
</dbReference>
<dbReference type="InterPro" id="IPR001646">
    <property type="entry name" value="5peptide_repeat"/>
</dbReference>
<dbReference type="SUPFAM" id="SSF141571">
    <property type="entry name" value="Pentapeptide repeat-like"/>
    <property type="match status" value="1"/>
</dbReference>
<dbReference type="Gene3D" id="2.160.20.80">
    <property type="entry name" value="E3 ubiquitin-protein ligase SopA"/>
    <property type="match status" value="1"/>
</dbReference>
<keyword evidence="1" id="KW-1133">Transmembrane helix</keyword>